<gene>
    <name evidence="1" type="ORF">N7493_000512</name>
</gene>
<reference evidence="1" key="1">
    <citation type="journal article" date="2023" name="IMA Fungus">
        <title>Comparative genomic study of the Penicillium genus elucidates a diverse pangenome and 15 lateral gene transfer events.</title>
        <authorList>
            <person name="Petersen C."/>
            <person name="Sorensen T."/>
            <person name="Nielsen M.R."/>
            <person name="Sondergaard T.E."/>
            <person name="Sorensen J.L."/>
            <person name="Fitzpatrick D.A."/>
            <person name="Frisvad J.C."/>
            <person name="Nielsen K.L."/>
        </authorList>
    </citation>
    <scope>NUCLEOTIDE SEQUENCE</scope>
    <source>
        <strain evidence="1">IBT 17514</strain>
    </source>
</reference>
<keyword evidence="2" id="KW-1185">Reference proteome</keyword>
<proteinExistence type="predicted"/>
<name>A0AAD6HWH2_9EURO</name>
<accession>A0AAD6HWH2</accession>
<comment type="caution">
    <text evidence="1">The sequence shown here is derived from an EMBL/GenBank/DDBJ whole genome shotgun (WGS) entry which is preliminary data.</text>
</comment>
<reference evidence="1" key="2">
    <citation type="submission" date="2023-01" db="EMBL/GenBank/DDBJ databases">
        <authorList>
            <person name="Petersen C."/>
        </authorList>
    </citation>
    <scope>NUCLEOTIDE SEQUENCE</scope>
    <source>
        <strain evidence="1">IBT 17514</strain>
    </source>
</reference>
<protein>
    <submittedName>
        <fullName evidence="1">Uncharacterized protein</fullName>
    </submittedName>
</protein>
<dbReference type="EMBL" id="JAQJAN010000001">
    <property type="protein sequence ID" value="KAJ5740640.1"/>
    <property type="molecule type" value="Genomic_DNA"/>
</dbReference>
<organism evidence="1 2">
    <name type="scientific">Penicillium malachiteum</name>
    <dbReference type="NCBI Taxonomy" id="1324776"/>
    <lineage>
        <taxon>Eukaryota</taxon>
        <taxon>Fungi</taxon>
        <taxon>Dikarya</taxon>
        <taxon>Ascomycota</taxon>
        <taxon>Pezizomycotina</taxon>
        <taxon>Eurotiomycetes</taxon>
        <taxon>Eurotiomycetidae</taxon>
        <taxon>Eurotiales</taxon>
        <taxon>Aspergillaceae</taxon>
        <taxon>Penicillium</taxon>
    </lineage>
</organism>
<dbReference type="AlphaFoldDB" id="A0AAD6HWH2"/>
<evidence type="ECO:0000313" key="2">
    <source>
        <dbReference type="Proteomes" id="UP001215712"/>
    </source>
</evidence>
<dbReference type="Proteomes" id="UP001215712">
    <property type="component" value="Unassembled WGS sequence"/>
</dbReference>
<evidence type="ECO:0000313" key="1">
    <source>
        <dbReference type="EMBL" id="KAJ5740640.1"/>
    </source>
</evidence>
<sequence length="138" mass="15187">MLKTLSASSNLAAKDLYNHLERVNQCVHQSYPSDFAVEGYRVGDRGETRALEIQDGFTTQKQPPTDLPGLENSVLESASDNIEFNLSSELTSEGILHCSMMQDFLTKPASEVGLLDLPEMPNVFDVAFLSFGDVLENS</sequence>